<keyword evidence="7" id="KW-0393">Immunoglobulin domain</keyword>
<keyword evidence="3" id="KW-0391">Immunity</keyword>
<accession>A0A4W3GYU3</accession>
<dbReference type="InterPro" id="IPR013783">
    <property type="entry name" value="Ig-like_fold"/>
</dbReference>
<dbReference type="GO" id="GO:0019814">
    <property type="term" value="C:immunoglobulin complex"/>
    <property type="evidence" value="ECO:0007669"/>
    <property type="project" value="UniProtKB-KW"/>
</dbReference>
<evidence type="ECO:0000256" key="5">
    <source>
        <dbReference type="ARBA" id="ARBA00023157"/>
    </source>
</evidence>
<dbReference type="AlphaFoldDB" id="A0A4W3GYU3"/>
<dbReference type="GO" id="GO:0005576">
    <property type="term" value="C:extracellular region"/>
    <property type="evidence" value="ECO:0007669"/>
    <property type="project" value="UniProtKB-SubCell"/>
</dbReference>
<evidence type="ECO:0000256" key="3">
    <source>
        <dbReference type="ARBA" id="ARBA00022859"/>
    </source>
</evidence>
<dbReference type="PROSITE" id="PS50835">
    <property type="entry name" value="IG_LIKE"/>
    <property type="match status" value="3"/>
</dbReference>
<feature type="domain" description="Ig-like" evidence="9">
    <location>
        <begin position="75"/>
        <end position="173"/>
    </location>
</feature>
<evidence type="ECO:0000256" key="6">
    <source>
        <dbReference type="ARBA" id="ARBA00023180"/>
    </source>
</evidence>
<keyword evidence="8" id="KW-1280">Immunoglobulin</keyword>
<dbReference type="CDD" id="cd05768">
    <property type="entry name" value="IgC1_CH3_IgAGD_CH4_IgAEM"/>
    <property type="match status" value="1"/>
</dbReference>
<dbReference type="InterPro" id="IPR003006">
    <property type="entry name" value="Ig/MHC_CS"/>
</dbReference>
<dbReference type="InParanoid" id="A0A4W3GYU3"/>
<feature type="domain" description="Ig-like" evidence="9">
    <location>
        <begin position="184"/>
        <end position="281"/>
    </location>
</feature>
<dbReference type="SUPFAM" id="SSF48726">
    <property type="entry name" value="Immunoglobulin"/>
    <property type="match status" value="3"/>
</dbReference>
<reference evidence="11" key="1">
    <citation type="journal article" date="2006" name="Science">
        <title>Ancient noncoding elements conserved in the human genome.</title>
        <authorList>
            <person name="Venkatesh B."/>
            <person name="Kirkness E.F."/>
            <person name="Loh Y.H."/>
            <person name="Halpern A.L."/>
            <person name="Lee A.P."/>
            <person name="Johnson J."/>
            <person name="Dandona N."/>
            <person name="Viswanathan L.D."/>
            <person name="Tay A."/>
            <person name="Venter J.C."/>
            <person name="Strausberg R.L."/>
            <person name="Brenner S."/>
        </authorList>
    </citation>
    <scope>NUCLEOTIDE SEQUENCE [LARGE SCALE GENOMIC DNA]</scope>
</reference>
<reference evidence="11" key="3">
    <citation type="journal article" date="2014" name="Nature">
        <title>Elephant shark genome provides unique insights into gnathostome evolution.</title>
        <authorList>
            <consortium name="International Elephant Shark Genome Sequencing Consortium"/>
            <person name="Venkatesh B."/>
            <person name="Lee A.P."/>
            <person name="Ravi V."/>
            <person name="Maurya A.K."/>
            <person name="Lian M.M."/>
            <person name="Swann J.B."/>
            <person name="Ohta Y."/>
            <person name="Flajnik M.F."/>
            <person name="Sutoh Y."/>
            <person name="Kasahara M."/>
            <person name="Hoon S."/>
            <person name="Gangu V."/>
            <person name="Roy S.W."/>
            <person name="Irimia M."/>
            <person name="Korzh V."/>
            <person name="Kondrychyn I."/>
            <person name="Lim Z.W."/>
            <person name="Tay B.H."/>
            <person name="Tohari S."/>
            <person name="Kong K.W."/>
            <person name="Ho S."/>
            <person name="Lorente-Galdos B."/>
            <person name="Quilez J."/>
            <person name="Marques-Bonet T."/>
            <person name="Raney B.J."/>
            <person name="Ingham P.W."/>
            <person name="Tay A."/>
            <person name="Hillier L.W."/>
            <person name="Minx P."/>
            <person name="Boehm T."/>
            <person name="Wilson R.K."/>
            <person name="Brenner S."/>
            <person name="Warren W.C."/>
        </authorList>
    </citation>
    <scope>NUCLEOTIDE SEQUENCE [LARGE SCALE GENOMIC DNA]</scope>
</reference>
<evidence type="ECO:0000313" key="10">
    <source>
        <dbReference type="Ensembl" id="ENSCMIP00000008240.1"/>
    </source>
</evidence>
<dbReference type="SMART" id="SM00409">
    <property type="entry name" value="IG"/>
    <property type="match status" value="3"/>
</dbReference>
<dbReference type="Gene3D" id="2.60.40.10">
    <property type="entry name" value="Immunoglobulins"/>
    <property type="match status" value="3"/>
</dbReference>
<keyword evidence="5" id="KW-1015">Disulfide bond</keyword>
<protein>
    <recommendedName>
        <fullName evidence="9">Ig-like domain-containing protein</fullName>
    </recommendedName>
</protein>
<dbReference type="FunFam" id="2.60.40.10:FF:000463">
    <property type="entry name" value="Immunoglobulin heavy constant gamma 1"/>
    <property type="match status" value="1"/>
</dbReference>
<dbReference type="InterPro" id="IPR050380">
    <property type="entry name" value="Immune_Resp_Modulators"/>
</dbReference>
<evidence type="ECO:0000256" key="8">
    <source>
        <dbReference type="ARBA" id="ARBA00043265"/>
    </source>
</evidence>
<dbReference type="InterPro" id="IPR007110">
    <property type="entry name" value="Ig-like_dom"/>
</dbReference>
<dbReference type="Proteomes" id="UP000314986">
    <property type="component" value="Unassembled WGS sequence"/>
</dbReference>
<evidence type="ECO:0000259" key="9">
    <source>
        <dbReference type="PROSITE" id="PS50835"/>
    </source>
</evidence>
<proteinExistence type="predicted"/>
<dbReference type="InterPro" id="IPR036179">
    <property type="entry name" value="Ig-like_dom_sf"/>
</dbReference>
<keyword evidence="6" id="KW-0325">Glycoprotein</keyword>
<dbReference type="CDD" id="cd00098">
    <property type="entry name" value="IgC1"/>
    <property type="match status" value="1"/>
</dbReference>
<evidence type="ECO:0000256" key="2">
    <source>
        <dbReference type="ARBA" id="ARBA00022525"/>
    </source>
</evidence>
<dbReference type="FunCoup" id="A0A4W3GYU3">
    <property type="interactions" value="6"/>
</dbReference>
<comment type="subcellular location">
    <subcellularLocation>
        <location evidence="1">Secreted</location>
    </subcellularLocation>
</comment>
<dbReference type="GO" id="GO:0002250">
    <property type="term" value="P:adaptive immune response"/>
    <property type="evidence" value="ECO:0007669"/>
    <property type="project" value="UniProtKB-KW"/>
</dbReference>
<dbReference type="InterPro" id="IPR003597">
    <property type="entry name" value="Ig_C1-set"/>
</dbReference>
<evidence type="ECO:0000256" key="1">
    <source>
        <dbReference type="ARBA" id="ARBA00004613"/>
    </source>
</evidence>
<keyword evidence="11" id="KW-1185">Reference proteome</keyword>
<reference evidence="11" key="2">
    <citation type="journal article" date="2007" name="PLoS Biol.">
        <title>Survey sequencing and comparative analysis of the elephant shark (Callorhinchus milii) genome.</title>
        <authorList>
            <person name="Venkatesh B."/>
            <person name="Kirkness E.F."/>
            <person name="Loh Y.H."/>
            <person name="Halpern A.L."/>
            <person name="Lee A.P."/>
            <person name="Johnson J."/>
            <person name="Dandona N."/>
            <person name="Viswanathan L.D."/>
            <person name="Tay A."/>
            <person name="Venter J.C."/>
            <person name="Strausberg R.L."/>
            <person name="Brenner S."/>
        </authorList>
    </citation>
    <scope>NUCLEOTIDE SEQUENCE [LARGE SCALE GENOMIC DNA]</scope>
</reference>
<dbReference type="STRING" id="7868.ENSCMIP00000008240"/>
<reference evidence="10" key="4">
    <citation type="submission" date="2025-08" db="UniProtKB">
        <authorList>
            <consortium name="Ensembl"/>
        </authorList>
    </citation>
    <scope>IDENTIFICATION</scope>
</reference>
<keyword evidence="2" id="KW-0964">Secreted</keyword>
<keyword evidence="4" id="KW-1064">Adaptive immunity</keyword>
<organism evidence="10 11">
    <name type="scientific">Callorhinchus milii</name>
    <name type="common">Ghost shark</name>
    <dbReference type="NCBI Taxonomy" id="7868"/>
    <lineage>
        <taxon>Eukaryota</taxon>
        <taxon>Metazoa</taxon>
        <taxon>Chordata</taxon>
        <taxon>Craniata</taxon>
        <taxon>Vertebrata</taxon>
        <taxon>Chondrichthyes</taxon>
        <taxon>Holocephali</taxon>
        <taxon>Chimaeriformes</taxon>
        <taxon>Callorhinchidae</taxon>
        <taxon>Callorhinchus</taxon>
    </lineage>
</organism>
<evidence type="ECO:0000256" key="7">
    <source>
        <dbReference type="ARBA" id="ARBA00023319"/>
    </source>
</evidence>
<dbReference type="GeneTree" id="ENSGT00940000161491"/>
<sequence>VACRSVVRALALQATDVGSFPRQSKMLGTFCYITCLCLSIGVSPGRHWLPQVSISWLSSMFLFNIGINNVSKPSPPVVILTQTSPEDITRHNQATAVCLAFGFHPDILRVKWLRDWLPITSGVVSSPSVKGDNVTFSTSSRLTVPAREWRSGAVYTCQVSHEPTHTIIVKNITSGPRDCGCFDPSGGVKIYFLPPAQRQVLMDSSVTLTCVVVNAPLHVNVTWTQGNTHLQSGYGKTSATEPQKVISKLNISVLDWNSGKEYFCVASHDDIPSPIREKTFKKTVEHVKQPSVYLLLPSAEELSAQQSVTLTCLVKDFAPKEIFVQWTENDQVIDGSNFMNTDVMADSADHIYSMYSMLSISAGDWGRGNSYSCLVGHETFPMKTLTRSVNKSSGKPSFVNISLVLMDTVNACQ</sequence>
<dbReference type="Ensembl" id="ENSCMIT00000008475.1">
    <property type="protein sequence ID" value="ENSCMIP00000008240.1"/>
    <property type="gene ID" value="ENSCMIG00000004422.1"/>
</dbReference>
<dbReference type="InterPro" id="IPR003599">
    <property type="entry name" value="Ig_sub"/>
</dbReference>
<reference evidence="10" key="5">
    <citation type="submission" date="2025-09" db="UniProtKB">
        <authorList>
            <consortium name="Ensembl"/>
        </authorList>
    </citation>
    <scope>IDENTIFICATION</scope>
</reference>
<dbReference type="FunFam" id="2.60.40.10:FF:000283">
    <property type="entry name" value="Immunoglobulin kappa constant"/>
    <property type="match status" value="1"/>
</dbReference>
<evidence type="ECO:0000313" key="11">
    <source>
        <dbReference type="Proteomes" id="UP000314986"/>
    </source>
</evidence>
<dbReference type="PANTHER" id="PTHR23411">
    <property type="entry name" value="TAPASIN"/>
    <property type="match status" value="1"/>
</dbReference>
<dbReference type="OMA" id="ICCKEFT"/>
<dbReference type="Pfam" id="PF07654">
    <property type="entry name" value="C1-set"/>
    <property type="match status" value="3"/>
</dbReference>
<evidence type="ECO:0000256" key="4">
    <source>
        <dbReference type="ARBA" id="ARBA00023130"/>
    </source>
</evidence>
<name>A0A4W3GYU3_CALMI</name>
<dbReference type="SMART" id="SM00407">
    <property type="entry name" value="IGc1"/>
    <property type="match status" value="3"/>
</dbReference>
<dbReference type="PROSITE" id="PS00290">
    <property type="entry name" value="IG_MHC"/>
    <property type="match status" value="3"/>
</dbReference>
<feature type="domain" description="Ig-like" evidence="9">
    <location>
        <begin position="290"/>
        <end position="390"/>
    </location>
</feature>